<dbReference type="PANTHER" id="PTHR30204">
    <property type="entry name" value="REDOX-CYCLING DRUG-SENSING TRANSCRIPTIONAL ACTIVATOR SOXR"/>
    <property type="match status" value="1"/>
</dbReference>
<reference evidence="3 4" key="1">
    <citation type="submission" date="2019-02" db="EMBL/GenBank/DDBJ databases">
        <title>Sequencing the genomes of 1000 actinobacteria strains.</title>
        <authorList>
            <person name="Klenk H.-P."/>
        </authorList>
    </citation>
    <scope>NUCLEOTIDE SEQUENCE [LARGE SCALE GENOMIC DNA]</scope>
    <source>
        <strain evidence="3 4">DSM 16932</strain>
    </source>
</reference>
<evidence type="ECO:0000313" key="4">
    <source>
        <dbReference type="Proteomes" id="UP000293852"/>
    </source>
</evidence>
<sequence>MRIGRLAQITGASPRSLRHYESVGLLRSRRLANGYREYDDDQIGQVALIRDLLAAGLALDAIAVVAPCHSADGISQRCQAASDRIDAEIARLDQRAAEITAARRRLRALQM</sequence>
<dbReference type="InterPro" id="IPR000551">
    <property type="entry name" value="MerR-type_HTH_dom"/>
</dbReference>
<dbReference type="InterPro" id="IPR009061">
    <property type="entry name" value="DNA-bd_dom_put_sf"/>
</dbReference>
<proteinExistence type="predicted"/>
<protein>
    <submittedName>
        <fullName evidence="3">DNA-binding transcriptional MerR regulator</fullName>
    </submittedName>
</protein>
<dbReference type="GO" id="GO:0003677">
    <property type="term" value="F:DNA binding"/>
    <property type="evidence" value="ECO:0007669"/>
    <property type="project" value="UniProtKB-KW"/>
</dbReference>
<dbReference type="OrthoDB" id="9802039at2"/>
<dbReference type="PROSITE" id="PS50937">
    <property type="entry name" value="HTH_MERR_2"/>
    <property type="match status" value="1"/>
</dbReference>
<name>A0A4Q7M8U2_9MICO</name>
<dbReference type="EMBL" id="SGWX01000001">
    <property type="protein sequence ID" value="RZS62589.1"/>
    <property type="molecule type" value="Genomic_DNA"/>
</dbReference>
<dbReference type="Gene3D" id="1.10.1660.10">
    <property type="match status" value="1"/>
</dbReference>
<evidence type="ECO:0000256" key="1">
    <source>
        <dbReference type="ARBA" id="ARBA00023125"/>
    </source>
</evidence>
<dbReference type="PANTHER" id="PTHR30204:SF97">
    <property type="entry name" value="MERR FAMILY REGULATORY PROTEIN"/>
    <property type="match status" value="1"/>
</dbReference>
<dbReference type="AlphaFoldDB" id="A0A4Q7M8U2"/>
<dbReference type="Pfam" id="PF13411">
    <property type="entry name" value="MerR_1"/>
    <property type="match status" value="1"/>
</dbReference>
<organism evidence="3 4">
    <name type="scientific">Xylanimonas ulmi</name>
    <dbReference type="NCBI Taxonomy" id="228973"/>
    <lineage>
        <taxon>Bacteria</taxon>
        <taxon>Bacillati</taxon>
        <taxon>Actinomycetota</taxon>
        <taxon>Actinomycetes</taxon>
        <taxon>Micrococcales</taxon>
        <taxon>Promicromonosporaceae</taxon>
        <taxon>Xylanimonas</taxon>
    </lineage>
</organism>
<accession>A0A4Q7M8U2</accession>
<keyword evidence="1 3" id="KW-0238">DNA-binding</keyword>
<dbReference type="InterPro" id="IPR047057">
    <property type="entry name" value="MerR_fam"/>
</dbReference>
<dbReference type="GO" id="GO:0003700">
    <property type="term" value="F:DNA-binding transcription factor activity"/>
    <property type="evidence" value="ECO:0007669"/>
    <property type="project" value="InterPro"/>
</dbReference>
<dbReference type="PRINTS" id="PR00040">
    <property type="entry name" value="HTHMERR"/>
</dbReference>
<comment type="caution">
    <text evidence="3">The sequence shown here is derived from an EMBL/GenBank/DDBJ whole genome shotgun (WGS) entry which is preliminary data.</text>
</comment>
<evidence type="ECO:0000259" key="2">
    <source>
        <dbReference type="PROSITE" id="PS50937"/>
    </source>
</evidence>
<dbReference type="SUPFAM" id="SSF46955">
    <property type="entry name" value="Putative DNA-binding domain"/>
    <property type="match status" value="1"/>
</dbReference>
<dbReference type="SMART" id="SM00422">
    <property type="entry name" value="HTH_MERR"/>
    <property type="match status" value="1"/>
</dbReference>
<gene>
    <name evidence="3" type="ORF">EV386_2930</name>
</gene>
<evidence type="ECO:0000313" key="3">
    <source>
        <dbReference type="EMBL" id="RZS62589.1"/>
    </source>
</evidence>
<feature type="domain" description="HTH merR-type" evidence="2">
    <location>
        <begin position="1"/>
        <end position="68"/>
    </location>
</feature>
<dbReference type="Proteomes" id="UP000293852">
    <property type="component" value="Unassembled WGS sequence"/>
</dbReference>
<keyword evidence="4" id="KW-1185">Reference proteome</keyword>